<protein>
    <submittedName>
        <fullName evidence="2">Uncharacterized protein</fullName>
    </submittedName>
</protein>
<keyword evidence="1" id="KW-1133">Transmembrane helix</keyword>
<sequence length="171" mass="19617">MQSNVSSNKTLENQSNNSKFSNPLIYFAVHLKHLREVKYQAYTGIICFFILTLLLFGFLIMMAVTSSDSSSSNSDGAWLYMSIALAVGIYIVHGIATTVFIKKGFLWECDNLEVNKHHEWMIMVSFLIPITGIVAYFFIVIKFWKLKKEYLANKDEIEAIVSVRREKINSK</sequence>
<feature type="transmembrane region" description="Helical" evidence="1">
    <location>
        <begin position="121"/>
        <end position="144"/>
    </location>
</feature>
<evidence type="ECO:0000256" key="1">
    <source>
        <dbReference type="SAM" id="Phobius"/>
    </source>
</evidence>
<dbReference type="InterPro" id="IPR011655">
    <property type="entry name" value="MpPF26"/>
</dbReference>
<dbReference type="InParanoid" id="Q8EV38"/>
<keyword evidence="1" id="KW-0812">Transmembrane</keyword>
<reference evidence="2 3" key="1">
    <citation type="journal article" date="2002" name="Nucleic Acids Res.">
        <title>The complete genomic sequence of Mycoplasma penetrans, an intracellular bacterial pathogen in humans.</title>
        <authorList>
            <person name="Sasaki Y."/>
            <person name="Ishikawa J."/>
            <person name="Yamashita A."/>
            <person name="Oshima K."/>
            <person name="Kenri T."/>
            <person name="Furuya K."/>
            <person name="Yoshino C."/>
            <person name="Horino A."/>
            <person name="Shiba T."/>
            <person name="Sasaki T."/>
            <person name="Hattori M."/>
        </authorList>
    </citation>
    <scope>NUCLEOTIDE SEQUENCE [LARGE SCALE GENOMIC DNA]</scope>
    <source>
        <strain evidence="2 3">HF-2</strain>
    </source>
</reference>
<dbReference type="RefSeq" id="WP_011077552.1">
    <property type="nucleotide sequence ID" value="NC_004432.1"/>
</dbReference>
<dbReference type="Pfam" id="PF07666">
    <property type="entry name" value="MpPF26"/>
    <property type="match status" value="1"/>
</dbReference>
<keyword evidence="3" id="KW-1185">Reference proteome</keyword>
<name>Q8EV38_MALP2</name>
<feature type="transmembrane region" description="Helical" evidence="1">
    <location>
        <begin position="77"/>
        <end position="101"/>
    </location>
</feature>
<proteinExistence type="predicted"/>
<evidence type="ECO:0000313" key="2">
    <source>
        <dbReference type="EMBL" id="BAC44523.1"/>
    </source>
</evidence>
<dbReference type="KEGG" id="mpe:MYPE7290"/>
<gene>
    <name evidence="2" type="ordered locus">MYPE7290</name>
</gene>
<evidence type="ECO:0000313" key="3">
    <source>
        <dbReference type="Proteomes" id="UP000002522"/>
    </source>
</evidence>
<feature type="transmembrane region" description="Helical" evidence="1">
    <location>
        <begin position="41"/>
        <end position="65"/>
    </location>
</feature>
<dbReference type="Proteomes" id="UP000002522">
    <property type="component" value="Chromosome"/>
</dbReference>
<organism evidence="2 3">
    <name type="scientific">Malacoplasma penetrans (strain HF-2)</name>
    <name type="common">Mycoplasma penetrans</name>
    <dbReference type="NCBI Taxonomy" id="272633"/>
    <lineage>
        <taxon>Bacteria</taxon>
        <taxon>Bacillati</taxon>
        <taxon>Mycoplasmatota</taxon>
        <taxon>Mycoplasmoidales</taxon>
        <taxon>Mycoplasmoidaceae</taxon>
        <taxon>Malacoplasma</taxon>
    </lineage>
</organism>
<accession>Q8EV38</accession>
<keyword evidence="1" id="KW-0472">Membrane</keyword>
<dbReference type="EMBL" id="BA000026">
    <property type="protein sequence ID" value="BAC44523.1"/>
    <property type="molecule type" value="Genomic_DNA"/>
</dbReference>
<dbReference type="AlphaFoldDB" id="Q8EV38"/>
<dbReference type="HOGENOM" id="CLU_1561237_0_0_14"/>